<dbReference type="EMBL" id="JAKIKS010000017">
    <property type="protein sequence ID" value="MCL1124069.1"/>
    <property type="molecule type" value="Genomic_DNA"/>
</dbReference>
<comment type="caution">
    <text evidence="1">The sequence shown here is derived from an EMBL/GenBank/DDBJ whole genome shotgun (WGS) entry which is preliminary data.</text>
</comment>
<evidence type="ECO:0008006" key="3">
    <source>
        <dbReference type="Google" id="ProtNLM"/>
    </source>
</evidence>
<dbReference type="RefSeq" id="WP_248939353.1">
    <property type="nucleotide sequence ID" value="NZ_JAKIKS010000017.1"/>
</dbReference>
<evidence type="ECO:0000313" key="1">
    <source>
        <dbReference type="EMBL" id="MCL1124069.1"/>
    </source>
</evidence>
<organism evidence="1 2">
    <name type="scientific">Shewanella surugensis</name>
    <dbReference type="NCBI Taxonomy" id="212020"/>
    <lineage>
        <taxon>Bacteria</taxon>
        <taxon>Pseudomonadati</taxon>
        <taxon>Pseudomonadota</taxon>
        <taxon>Gammaproteobacteria</taxon>
        <taxon>Alteromonadales</taxon>
        <taxon>Shewanellaceae</taxon>
        <taxon>Shewanella</taxon>
    </lineage>
</organism>
<dbReference type="Proteomes" id="UP001203423">
    <property type="component" value="Unassembled WGS sequence"/>
</dbReference>
<protein>
    <recommendedName>
        <fullName evidence="3">RES domain-containing protein</fullName>
    </recommendedName>
</protein>
<sequence length="185" mass="21091">MYISNIKASQHQNITDINGFKHVGEIAVKGCPYDFMRRGFFRNDIHDFYLFGKTSALTYVISSTLNRFKSSNANNNIGNIYIELIFFSDKQADNRNGTACVSIDLIRKELKVISARDVDNNQIPTVIDQVSGNDFAFSSIIKKDKFDAYIHYMFNVNNDKCQDCIAVDFDKVGDGGIYTYQLHHN</sequence>
<accession>A0ABT0L8P6</accession>
<name>A0ABT0L8P6_9GAMM</name>
<proteinExistence type="predicted"/>
<gene>
    <name evidence="1" type="ORF">L2764_06150</name>
</gene>
<evidence type="ECO:0000313" key="2">
    <source>
        <dbReference type="Proteomes" id="UP001203423"/>
    </source>
</evidence>
<reference evidence="1 2" key="1">
    <citation type="submission" date="2022-01" db="EMBL/GenBank/DDBJ databases">
        <title>Whole genome-based taxonomy of the Shewanellaceae.</title>
        <authorList>
            <person name="Martin-Rodriguez A.J."/>
        </authorList>
    </citation>
    <scope>NUCLEOTIDE SEQUENCE [LARGE SCALE GENOMIC DNA]</scope>
    <source>
        <strain evidence="1 2">DSM 17177</strain>
    </source>
</reference>
<keyword evidence="2" id="KW-1185">Reference proteome</keyword>